<dbReference type="InterPro" id="IPR004242">
    <property type="entry name" value="Transposase_21"/>
</dbReference>
<evidence type="ECO:0000313" key="2">
    <source>
        <dbReference type="EMBL" id="CAE7194885.1"/>
    </source>
</evidence>
<comment type="caution">
    <text evidence="2">The sequence shown here is derived from an EMBL/GenBank/DDBJ whole genome shotgun (WGS) entry which is preliminary data.</text>
</comment>
<feature type="compositionally biased region" description="Acidic residues" evidence="1">
    <location>
        <begin position="55"/>
        <end position="66"/>
    </location>
</feature>
<dbReference type="PANTHER" id="PTHR46579:SF1">
    <property type="entry name" value="F5_8 TYPE C DOMAIN-CONTAINING PROTEIN"/>
    <property type="match status" value="1"/>
</dbReference>
<name>A0A8H3E5P3_9AGAM</name>
<reference evidence="2" key="1">
    <citation type="submission" date="2021-01" db="EMBL/GenBank/DDBJ databases">
        <authorList>
            <person name="Kaushik A."/>
        </authorList>
    </citation>
    <scope>NUCLEOTIDE SEQUENCE</scope>
    <source>
        <strain evidence="2">AG5</strain>
    </source>
</reference>
<dbReference type="Proteomes" id="UP000663827">
    <property type="component" value="Unassembled WGS sequence"/>
</dbReference>
<dbReference type="PANTHER" id="PTHR46579">
    <property type="entry name" value="F5/8 TYPE C DOMAIN-CONTAINING PROTEIN-RELATED"/>
    <property type="match status" value="1"/>
</dbReference>
<evidence type="ECO:0000256" key="1">
    <source>
        <dbReference type="SAM" id="MobiDB-lite"/>
    </source>
</evidence>
<dbReference type="EMBL" id="CAJNJQ010003251">
    <property type="protein sequence ID" value="CAE7194885.1"/>
    <property type="molecule type" value="Genomic_DNA"/>
</dbReference>
<dbReference type="Pfam" id="PF02992">
    <property type="entry name" value="Transposase_21"/>
    <property type="match status" value="1"/>
</dbReference>
<accession>A0A8H3E5P3</accession>
<protein>
    <recommendedName>
        <fullName evidence="4">Transposase family Tnp2 protein</fullName>
    </recommendedName>
</protein>
<sequence>MPRSWREICPCCNKEFHYRTVRRHIKRAGTRRASRNSNNSNPGNPGSDLPAILSELDELDIGENEDPNVGNISGPVNPAGNNDAGRASGPREIFNNPAPIRRNPPVTIEDWPEPGDEEPEDPEIDQAIPEVSADQDPSFVERTEPPNLHPDFEGEFNDQELRELLELHGTFDEGEWLDLYDRLLSRKDVNTFNLLAARLRTHFSRNTYEDLRQGICGDLGLPSEFIAWRRLRIMSGLETRTYDCCINSCCCFLGKHKDLAACPYCKEPRFNSSGKPRRVFRYTPLIPQLRGLFQNVDMVKKLRYRVEVEREYTPDIIQDVFDGAHYRSLRTKQVAPTSPYCFFDNPEDIALSLSTDGFTLFKRRKRGLSTAWPIILINNNLSPKIRTRLENVICVGVIPGPQQCKDLNSFLIPLLDELLELEEGVEHTGLSPEGERYIFSLRAFLIHIFGDIPAVSKLLLVKGHNAFSPCRTCYIEGCLFHYPGVSVYYIPLTHPNLEAKWDCEDLPLRSHEGFLAHAAELDAAHTKTARNKLARHYGINGRPVFSFLKSFNLASCAPYDIMHLLFENTVPNMLLHWTGNFKGLDQGTGTYELLAATFAVIGQETAGCIRYMPYSYVGTLPNIAEDGHLYKAEAYSFWIQYIAPIVLKDRLPARYYKHMLLLREIVITCLEFKLSSDDIEHLDKMVKLWVTQYEKYYYQYSADRLPVCPLTIHAILHIPYYIRQTGPLWASWAFVMERFCGHLLPAVKNRVRPYENLDNYVQRRAQMRIVSMIHNLPALTHISIPKRRADDGTEISSKEIIYPEFPSLILGTPTIKNVVMTKALFNQFTKYFGVVYGSNNSRYLRSRIDRKSVVRYGRFRMSGDGDRIRTGKLIDGESGARDNSFVRYALLPDANAAFRNRRDRPVRENQYGRLLDIYYVVYEESDGTRKPYLLAFIQPCDTRGMDATRPETPVVSYEDMLTPHMVHLNTIEAVIGRMDFTTPAMQNNSATDERPRRLVVTFEDRVSTLSHVDATSSYDSSKLYNLISDYDPDRPQLVHYQYPIERPSRLVRFATHLGLAKGPGDERMIAAVQNAYVFITTYYAPGDQVILVTRTDVKWKADANAKAVEILARHLYDGTSPEDSSTVRPINRRENIIYRVPIYGVVVSLRFGAQTESLSTWSNGLKLILPPEIQHIVCYDQVRSFRSCSTTFDLDGTISSRELRFLPSGYSYEPLMDVTKHVLYYREDLLPKWDRYHPVWTHVLSQPSSQIQGLFPLESIESVGMLHHELQRHQGLPGIYGDGSMLVWKSDRGEVQSTPNLLPLYSIMYHE</sequence>
<feature type="compositionally biased region" description="Low complexity" evidence="1">
    <location>
        <begin position="35"/>
        <end position="47"/>
    </location>
</feature>
<organism evidence="2 3">
    <name type="scientific">Rhizoctonia solani</name>
    <dbReference type="NCBI Taxonomy" id="456999"/>
    <lineage>
        <taxon>Eukaryota</taxon>
        <taxon>Fungi</taxon>
        <taxon>Dikarya</taxon>
        <taxon>Basidiomycota</taxon>
        <taxon>Agaricomycotina</taxon>
        <taxon>Agaricomycetes</taxon>
        <taxon>Cantharellales</taxon>
        <taxon>Ceratobasidiaceae</taxon>
        <taxon>Rhizoctonia</taxon>
    </lineage>
</organism>
<feature type="compositionally biased region" description="Acidic residues" evidence="1">
    <location>
        <begin position="110"/>
        <end position="122"/>
    </location>
</feature>
<proteinExistence type="predicted"/>
<feature type="region of interest" description="Disordered" evidence="1">
    <location>
        <begin position="27"/>
        <end position="122"/>
    </location>
</feature>
<evidence type="ECO:0008006" key="4">
    <source>
        <dbReference type="Google" id="ProtNLM"/>
    </source>
</evidence>
<gene>
    <name evidence="2" type="ORF">RDB_LOCUS131756</name>
</gene>
<evidence type="ECO:0000313" key="3">
    <source>
        <dbReference type="Proteomes" id="UP000663827"/>
    </source>
</evidence>